<feature type="chain" id="PRO_5002623110" evidence="1">
    <location>
        <begin position="17"/>
        <end position="712"/>
    </location>
</feature>
<reference evidence="2 3" key="1">
    <citation type="journal article" date="2006" name="Nature">
        <title>Global trends of whole-genome duplications revealed by the ciliate Paramecium tetraurelia.</title>
        <authorList>
            <consortium name="Genoscope"/>
            <person name="Aury J.-M."/>
            <person name="Jaillon O."/>
            <person name="Duret L."/>
            <person name="Noel B."/>
            <person name="Jubin C."/>
            <person name="Porcel B.M."/>
            <person name="Segurens B."/>
            <person name="Daubin V."/>
            <person name="Anthouard V."/>
            <person name="Aiach N."/>
            <person name="Arnaiz O."/>
            <person name="Billaut A."/>
            <person name="Beisson J."/>
            <person name="Blanc I."/>
            <person name="Bouhouche K."/>
            <person name="Camara F."/>
            <person name="Duharcourt S."/>
            <person name="Guigo R."/>
            <person name="Gogendeau D."/>
            <person name="Katinka M."/>
            <person name="Keller A.-M."/>
            <person name="Kissmehl R."/>
            <person name="Klotz C."/>
            <person name="Koll F."/>
            <person name="Le Moue A."/>
            <person name="Lepere C."/>
            <person name="Malinsky S."/>
            <person name="Nowacki M."/>
            <person name="Nowak J.K."/>
            <person name="Plattner H."/>
            <person name="Poulain J."/>
            <person name="Ruiz F."/>
            <person name="Serrano V."/>
            <person name="Zagulski M."/>
            <person name="Dessen P."/>
            <person name="Betermier M."/>
            <person name="Weissenbach J."/>
            <person name="Scarpelli C."/>
            <person name="Schachter V."/>
            <person name="Sperling L."/>
            <person name="Meyer E."/>
            <person name="Cohen J."/>
            <person name="Wincker P."/>
        </authorList>
    </citation>
    <scope>NUCLEOTIDE SEQUENCE [LARGE SCALE GENOMIC DNA]</scope>
    <source>
        <strain evidence="2 3">Stock d4-2</strain>
    </source>
</reference>
<dbReference type="EMBL" id="CT868045">
    <property type="protein sequence ID" value="CAK66569.1"/>
    <property type="molecule type" value="Genomic_DNA"/>
</dbReference>
<proteinExistence type="predicted"/>
<sequence length="712" mass="81232">MILFLCWVSLLPLIYSYVDLETSFTNNRFTAADKNGWTFVYMIDAGNAATVTGMTGNRDTDLEKSQCLTSDGSCTDPNAVQYFGLGLLGEFAGAFKVFENLPPHCQIYISVDLAIKGREISTSRLLVLLDILPVAAYTINPSGDTDFYEAVTLQGVASHSYPFVLISFHTAFYVLPKSMGIRNLKIKYTPCPPGCLICTLMDVQVQCSQWVLGYEGLGLTSKLLSNDGWQITNSKEQFKNLNQDVNTISYVYCLSPGLGPFTQNQDVQIDLFLDPHYEVRFVFYLISIYTDTRFPPMIVVRLDGLEVYSLNIKTTIPLINFCQWEAYNYVTRKEEKLTRRVDFNYKTTKRKLNLSLRTQTITVPIIYDQTILKDFQVYIKKCYSEPNFPCDECIGPLKNDCVQKAKVTNFQQIAANDFSTGHGWQVMLPETGGVQICNGRYYFGLDSTKITTSYIQKSFSFNNPHTDIEISFIIQKIDKHTTEKFQIYLDDALIEEIPFSTFDSQFSYCGTSENDGQLFYQKKIAHTRSYSVIQMKSTQTTTDGLFGIYNFKLKVRNGQESQDLYNDLSNIPIVGATQWNKWIVTQSSNDLKQYVCDSSVTLLGKLQPEMQIRRFVQNIAVHTQIRIQFTIYLFTSSFNNKILTLILNNKTIWEQTINWYNQKACDANLDTFVVKGDIVMDHELDHAFFVWSSSVSDLTASWGIADFKLFIS</sequence>
<evidence type="ECO:0000313" key="2">
    <source>
        <dbReference type="EMBL" id="CAK66569.1"/>
    </source>
</evidence>
<feature type="signal peptide" evidence="1">
    <location>
        <begin position="1"/>
        <end position="16"/>
    </location>
</feature>
<dbReference type="OMA" id="HTQIRIQ"/>
<evidence type="ECO:0000256" key="1">
    <source>
        <dbReference type="SAM" id="SignalP"/>
    </source>
</evidence>
<protein>
    <submittedName>
        <fullName evidence="2">Uncharacterized protein</fullName>
    </submittedName>
</protein>
<dbReference type="AlphaFoldDB" id="A0C702"/>
<keyword evidence="3" id="KW-1185">Reference proteome</keyword>
<dbReference type="PANTHER" id="PTHR39767:SF2">
    <property type="entry name" value="CHROMOSOME UNDETERMINED SCAFFOLD_1, WHOLE GENOME SHOTGUN SEQUENCE"/>
    <property type="match status" value="1"/>
</dbReference>
<dbReference type="Proteomes" id="UP000000600">
    <property type="component" value="Unassembled WGS sequence"/>
</dbReference>
<dbReference type="InParanoid" id="A0C702"/>
<dbReference type="KEGG" id="ptm:GSPATT00035698001"/>
<organism evidence="2 3">
    <name type="scientific">Paramecium tetraurelia</name>
    <dbReference type="NCBI Taxonomy" id="5888"/>
    <lineage>
        <taxon>Eukaryota</taxon>
        <taxon>Sar</taxon>
        <taxon>Alveolata</taxon>
        <taxon>Ciliophora</taxon>
        <taxon>Intramacronucleata</taxon>
        <taxon>Oligohymenophorea</taxon>
        <taxon>Peniculida</taxon>
        <taxon>Parameciidae</taxon>
        <taxon>Paramecium</taxon>
    </lineage>
</organism>
<dbReference type="GeneID" id="5019751"/>
<dbReference type="RefSeq" id="XP_001433966.1">
    <property type="nucleotide sequence ID" value="XM_001433929.1"/>
</dbReference>
<keyword evidence="1" id="KW-0732">Signal</keyword>
<dbReference type="OrthoDB" id="297988at2759"/>
<evidence type="ECO:0000313" key="3">
    <source>
        <dbReference type="Proteomes" id="UP000000600"/>
    </source>
</evidence>
<accession>A0C702</accession>
<dbReference type="HOGENOM" id="CLU_388062_0_0_1"/>
<gene>
    <name evidence="2" type="ORF">GSPATT00035698001</name>
</gene>
<name>A0C702_PARTE</name>
<dbReference type="PANTHER" id="PTHR39767">
    <property type="entry name" value="CALCIUM/CALMODULIN-BINDING MEMBRANE PROTEIN PCM4-RELATED"/>
    <property type="match status" value="1"/>
</dbReference>